<accession>A0A9P4WF42</accession>
<dbReference type="Proteomes" id="UP000758155">
    <property type="component" value="Unassembled WGS sequence"/>
</dbReference>
<feature type="non-terminal residue" evidence="1">
    <location>
        <position position="1"/>
    </location>
</feature>
<name>A0A9P4WF42_9PLEO</name>
<dbReference type="EMBL" id="SWKV01000546">
    <property type="protein sequence ID" value="KAF3014824.1"/>
    <property type="molecule type" value="Genomic_DNA"/>
</dbReference>
<proteinExistence type="predicted"/>
<evidence type="ECO:0000313" key="1">
    <source>
        <dbReference type="EMBL" id="KAF3014824.1"/>
    </source>
</evidence>
<feature type="non-terminal residue" evidence="1">
    <location>
        <position position="129"/>
    </location>
</feature>
<comment type="caution">
    <text evidence="1">The sequence shown here is derived from an EMBL/GenBank/DDBJ whole genome shotgun (WGS) entry which is preliminary data.</text>
</comment>
<dbReference type="AlphaFoldDB" id="A0A9P4WF42"/>
<reference evidence="1" key="1">
    <citation type="submission" date="2019-04" db="EMBL/GenBank/DDBJ databases">
        <title>Sequencing of skin fungus with MAO and IRED activity.</title>
        <authorList>
            <person name="Marsaioli A.J."/>
            <person name="Bonatto J.M.C."/>
            <person name="Reis Junior O."/>
        </authorList>
    </citation>
    <scope>NUCLEOTIDE SEQUENCE</scope>
    <source>
        <strain evidence="1">28M1</strain>
    </source>
</reference>
<keyword evidence="2" id="KW-1185">Reference proteome</keyword>
<gene>
    <name evidence="1" type="ORF">E8E12_000075</name>
</gene>
<organism evidence="1 2">
    <name type="scientific">Didymella heteroderae</name>
    <dbReference type="NCBI Taxonomy" id="1769908"/>
    <lineage>
        <taxon>Eukaryota</taxon>
        <taxon>Fungi</taxon>
        <taxon>Dikarya</taxon>
        <taxon>Ascomycota</taxon>
        <taxon>Pezizomycotina</taxon>
        <taxon>Dothideomycetes</taxon>
        <taxon>Pleosporomycetidae</taxon>
        <taxon>Pleosporales</taxon>
        <taxon>Pleosporineae</taxon>
        <taxon>Didymellaceae</taxon>
        <taxon>Didymella</taxon>
    </lineage>
</organism>
<sequence>TRLPKPLPTADSATRSFDSVLHPLVSSSTSSPLPTKRAILHDSNALSLTEVASSPPEYAKPDLEADFQTQAIRHVVDRELPTVLPAALAALLPAALTAVLPSVFAAPSPHTNSFDSDASTFPKMQLTAA</sequence>
<protein>
    <submittedName>
        <fullName evidence="1">Uncharacterized protein</fullName>
    </submittedName>
</protein>
<evidence type="ECO:0000313" key="2">
    <source>
        <dbReference type="Proteomes" id="UP000758155"/>
    </source>
</evidence>